<organism evidence="2 3">
    <name type="scientific">Texcoconibacillus texcoconensis</name>
    <dbReference type="NCBI Taxonomy" id="1095777"/>
    <lineage>
        <taxon>Bacteria</taxon>
        <taxon>Bacillati</taxon>
        <taxon>Bacillota</taxon>
        <taxon>Bacilli</taxon>
        <taxon>Bacillales</taxon>
        <taxon>Bacillaceae</taxon>
        <taxon>Texcoconibacillus</taxon>
    </lineage>
</organism>
<protein>
    <submittedName>
        <fullName evidence="2">Uncharacterized protein</fullName>
    </submittedName>
</protein>
<name>A0A840QTF5_9BACI</name>
<keyword evidence="3" id="KW-1185">Reference proteome</keyword>
<gene>
    <name evidence="2" type="ORF">HNQ41_003025</name>
</gene>
<evidence type="ECO:0000313" key="2">
    <source>
        <dbReference type="EMBL" id="MBB5174802.1"/>
    </source>
</evidence>
<reference evidence="2 3" key="1">
    <citation type="submission" date="2020-08" db="EMBL/GenBank/DDBJ databases">
        <title>Genomic Encyclopedia of Type Strains, Phase IV (KMG-IV): sequencing the most valuable type-strain genomes for metagenomic binning, comparative biology and taxonomic classification.</title>
        <authorList>
            <person name="Goeker M."/>
        </authorList>
    </citation>
    <scope>NUCLEOTIDE SEQUENCE [LARGE SCALE GENOMIC DNA]</scope>
    <source>
        <strain evidence="2 3">DSM 24696</strain>
    </source>
</reference>
<accession>A0A840QTF5</accession>
<dbReference type="Proteomes" id="UP000551878">
    <property type="component" value="Unassembled WGS sequence"/>
</dbReference>
<keyword evidence="1" id="KW-0812">Transmembrane</keyword>
<evidence type="ECO:0000313" key="3">
    <source>
        <dbReference type="Proteomes" id="UP000551878"/>
    </source>
</evidence>
<proteinExistence type="predicted"/>
<feature type="transmembrane region" description="Helical" evidence="1">
    <location>
        <begin position="39"/>
        <end position="55"/>
    </location>
</feature>
<dbReference type="RefSeq" id="WP_184665208.1">
    <property type="nucleotide sequence ID" value="NZ_JACHHB010000017.1"/>
</dbReference>
<sequence length="130" mass="15175">MVNWGMMAIFASSAASTFHPPWLIRLWYASPFHMFEPHLFSAIVVVLAIAIVWFFKQGKSKNADLNHSEGKREKEFEQLMLKHDTTIKKIKDLDEAFQSEEVDVATYEKKKNAYQTYLAKVKEQLNDYVK</sequence>
<evidence type="ECO:0000256" key="1">
    <source>
        <dbReference type="SAM" id="Phobius"/>
    </source>
</evidence>
<keyword evidence="1" id="KW-0472">Membrane</keyword>
<comment type="caution">
    <text evidence="2">The sequence shown here is derived from an EMBL/GenBank/DDBJ whole genome shotgun (WGS) entry which is preliminary data.</text>
</comment>
<dbReference type="AlphaFoldDB" id="A0A840QTF5"/>
<keyword evidence="1" id="KW-1133">Transmembrane helix</keyword>
<dbReference type="EMBL" id="JACHHB010000017">
    <property type="protein sequence ID" value="MBB5174802.1"/>
    <property type="molecule type" value="Genomic_DNA"/>
</dbReference>